<keyword evidence="3" id="KW-1185">Reference proteome</keyword>
<feature type="transmembrane region" description="Helical" evidence="1">
    <location>
        <begin position="139"/>
        <end position="161"/>
    </location>
</feature>
<feature type="transmembrane region" description="Helical" evidence="1">
    <location>
        <begin position="417"/>
        <end position="434"/>
    </location>
</feature>
<keyword evidence="1" id="KW-1133">Transmembrane helix</keyword>
<accession>A0ABX0QNC3</accession>
<dbReference type="EMBL" id="WAEL01000007">
    <property type="protein sequence ID" value="NID12283.1"/>
    <property type="molecule type" value="Genomic_DNA"/>
</dbReference>
<gene>
    <name evidence="2" type="ORF">F7231_19070</name>
</gene>
<feature type="transmembrane region" description="Helical" evidence="1">
    <location>
        <begin position="83"/>
        <end position="103"/>
    </location>
</feature>
<dbReference type="RefSeq" id="WP_166693127.1">
    <property type="nucleotide sequence ID" value="NZ_WAEL01000007.1"/>
</dbReference>
<feature type="transmembrane region" description="Helical" evidence="1">
    <location>
        <begin position="206"/>
        <end position="222"/>
    </location>
</feature>
<dbReference type="Proteomes" id="UP000606008">
    <property type="component" value="Unassembled WGS sequence"/>
</dbReference>
<protein>
    <recommendedName>
        <fullName evidence="4">O-antigen ligase domain-containing protein</fullName>
    </recommendedName>
</protein>
<evidence type="ECO:0000256" key="1">
    <source>
        <dbReference type="SAM" id="Phobius"/>
    </source>
</evidence>
<feature type="transmembrane region" description="Helical" evidence="1">
    <location>
        <begin position="115"/>
        <end position="132"/>
    </location>
</feature>
<feature type="transmembrane region" description="Helical" evidence="1">
    <location>
        <begin position="250"/>
        <end position="270"/>
    </location>
</feature>
<name>A0ABX0QNC3_9BACT</name>
<evidence type="ECO:0000313" key="3">
    <source>
        <dbReference type="Proteomes" id="UP000606008"/>
    </source>
</evidence>
<proteinExistence type="predicted"/>
<organism evidence="2 3">
    <name type="scientific">Fibrivirga algicola</name>
    <dbReference type="NCBI Taxonomy" id="2950420"/>
    <lineage>
        <taxon>Bacteria</taxon>
        <taxon>Pseudomonadati</taxon>
        <taxon>Bacteroidota</taxon>
        <taxon>Cytophagia</taxon>
        <taxon>Cytophagales</taxon>
        <taxon>Spirosomataceae</taxon>
        <taxon>Fibrivirga</taxon>
    </lineage>
</organism>
<feature type="transmembrane region" description="Helical" evidence="1">
    <location>
        <begin position="54"/>
        <end position="71"/>
    </location>
</feature>
<reference evidence="2" key="1">
    <citation type="submission" date="2024-05" db="EMBL/GenBank/DDBJ databases">
        <authorList>
            <person name="Jung D.-H."/>
        </authorList>
    </citation>
    <scope>NUCLEOTIDE SEQUENCE</scope>
    <source>
        <strain evidence="2">JA-25</strain>
    </source>
</reference>
<feature type="transmembrane region" description="Helical" evidence="1">
    <location>
        <begin position="360"/>
        <end position="382"/>
    </location>
</feature>
<evidence type="ECO:0008006" key="4">
    <source>
        <dbReference type="Google" id="ProtNLM"/>
    </source>
</evidence>
<feature type="transmembrane region" description="Helical" evidence="1">
    <location>
        <begin position="181"/>
        <end position="199"/>
    </location>
</feature>
<feature type="transmembrane region" description="Helical" evidence="1">
    <location>
        <begin position="20"/>
        <end position="42"/>
    </location>
</feature>
<sequence>MICIILTVIGFVLFIAKRYLWSLLIFFCLLTNGYQLIPSSILMLGSPLEKSTDVLIFYVIAIFVCYISTILKAVKSEHIFKWMLFFLLFVTADAIYSIFVLSYDISGVVKVFRNYLFILSFGVLILVPVKILNRVFNILSVITIGQSVLYLLQIVTGLTLLQTGVSGGDVSVHDASETGLIRFYNLPLFLLPVLLNYLFNYKFKTRFYQIFTLGILLLAVVAPLHRSYIFTTLLVISVYIMTKQSFQKKIIYVVLTSIVLLAISTSSIVGNRLMKGADDMTSVFSKGASHFSDDTDANSFAFRLLHLTERFDYIYKEPSRYFFGIGLLSESAKQISRMNFDIGTYNKKMESKTQVDTSDISWSVLLMHLGFVGTFLFIILNIKMIKYFYRYHKIPYSEIGILVLVSALFTSFAGIELLSIAFRVILIFFIVIVLKQKNKILYLYSIEMSQKKESLLV</sequence>
<keyword evidence="1" id="KW-0812">Transmembrane</keyword>
<keyword evidence="1" id="KW-0472">Membrane</keyword>
<comment type="caution">
    <text evidence="2">The sequence shown here is derived from an EMBL/GenBank/DDBJ whole genome shotgun (WGS) entry which is preliminary data.</text>
</comment>
<evidence type="ECO:0000313" key="2">
    <source>
        <dbReference type="EMBL" id="NID12283.1"/>
    </source>
</evidence>